<sequence>VIQRSAIGSGGQQRHVKDARLLVKRHQLPDLVGAFDIALECVQTGGGTVIPVRNDRSALQPLFGHAYPSGGGRPQRLHECTVHARQQVDGIVKFLQGLQVMRVVDPPAGIDDRDAHGITQTRQLLTVLQIVGDEGVIGRDHLFKAGVELKPCRLPAQQRRDQQAQHKDDTTVVKQRSLKQRARALIEIGKVAIQGHRAWWVRGMHGLTPQRSRAWPGAQVRQNRRPPGCRRPPGRWPSGV</sequence>
<comment type="caution">
    <text evidence="2">The sequence shown here is derived from an EMBL/GenBank/DDBJ whole genome shotgun (WGS) entry which is preliminary data.</text>
</comment>
<reference evidence="2" key="1">
    <citation type="journal article" date="2019" name="Sci. Rep.">
        <title>Draft genome of Tanacetum cinerariifolium, the natural source of mosquito coil.</title>
        <authorList>
            <person name="Yamashiro T."/>
            <person name="Shiraishi A."/>
            <person name="Satake H."/>
            <person name="Nakayama K."/>
        </authorList>
    </citation>
    <scope>NUCLEOTIDE SEQUENCE</scope>
</reference>
<feature type="non-terminal residue" evidence="2">
    <location>
        <position position="240"/>
    </location>
</feature>
<evidence type="ECO:0000313" key="2">
    <source>
        <dbReference type="EMBL" id="GFC98646.1"/>
    </source>
</evidence>
<protein>
    <submittedName>
        <fullName evidence="2">Uncharacterized protein</fullName>
    </submittedName>
</protein>
<proteinExistence type="predicted"/>
<dbReference type="EMBL" id="BKCJ011173362">
    <property type="protein sequence ID" value="GFC98646.1"/>
    <property type="molecule type" value="Genomic_DNA"/>
</dbReference>
<feature type="region of interest" description="Disordered" evidence="1">
    <location>
        <begin position="210"/>
        <end position="240"/>
    </location>
</feature>
<organism evidence="2">
    <name type="scientific">Tanacetum cinerariifolium</name>
    <name type="common">Dalmatian daisy</name>
    <name type="synonym">Chrysanthemum cinerariifolium</name>
    <dbReference type="NCBI Taxonomy" id="118510"/>
    <lineage>
        <taxon>Eukaryota</taxon>
        <taxon>Viridiplantae</taxon>
        <taxon>Streptophyta</taxon>
        <taxon>Embryophyta</taxon>
        <taxon>Tracheophyta</taxon>
        <taxon>Spermatophyta</taxon>
        <taxon>Magnoliopsida</taxon>
        <taxon>eudicotyledons</taxon>
        <taxon>Gunneridae</taxon>
        <taxon>Pentapetalae</taxon>
        <taxon>asterids</taxon>
        <taxon>campanulids</taxon>
        <taxon>Asterales</taxon>
        <taxon>Asteraceae</taxon>
        <taxon>Asteroideae</taxon>
        <taxon>Anthemideae</taxon>
        <taxon>Anthemidinae</taxon>
        <taxon>Tanacetum</taxon>
    </lineage>
</organism>
<evidence type="ECO:0000256" key="1">
    <source>
        <dbReference type="SAM" id="MobiDB-lite"/>
    </source>
</evidence>
<feature type="non-terminal residue" evidence="2">
    <location>
        <position position="1"/>
    </location>
</feature>
<name>A0A699SLJ3_TANCI</name>
<dbReference type="AlphaFoldDB" id="A0A699SLJ3"/>
<accession>A0A699SLJ3</accession>
<gene>
    <name evidence="2" type="ORF">Tci_870616</name>
</gene>